<dbReference type="InterPro" id="IPR038063">
    <property type="entry name" value="Transpep_catalytic_dom"/>
</dbReference>
<evidence type="ECO:0000256" key="2">
    <source>
        <dbReference type="ARBA" id="ARBA00005992"/>
    </source>
</evidence>
<comment type="pathway">
    <text evidence="1 9">Cell wall biogenesis; peptidoglycan biosynthesis.</text>
</comment>
<dbReference type="GO" id="GO:0071555">
    <property type="term" value="P:cell wall organization"/>
    <property type="evidence" value="ECO:0007669"/>
    <property type="project" value="UniProtKB-UniRule"/>
</dbReference>
<keyword evidence="12" id="KW-1185">Reference proteome</keyword>
<proteinExistence type="inferred from homology"/>
<evidence type="ECO:0000313" key="12">
    <source>
        <dbReference type="Proteomes" id="UP000277498"/>
    </source>
</evidence>
<evidence type="ECO:0000313" key="11">
    <source>
        <dbReference type="EMBL" id="VDC30231.1"/>
    </source>
</evidence>
<dbReference type="InterPro" id="IPR005490">
    <property type="entry name" value="LD_TPept_cat_dom"/>
</dbReference>
<dbReference type="AlphaFoldDB" id="A0A3P5XJ97"/>
<dbReference type="GO" id="GO:0016757">
    <property type="term" value="F:glycosyltransferase activity"/>
    <property type="evidence" value="ECO:0007669"/>
    <property type="project" value="UniProtKB-KW"/>
</dbReference>
<dbReference type="Pfam" id="PF03734">
    <property type="entry name" value="YkuD"/>
    <property type="match status" value="1"/>
</dbReference>
<reference evidence="11 12" key="1">
    <citation type="submission" date="2018-11" db="EMBL/GenBank/DDBJ databases">
        <authorList>
            <person name="Criscuolo A."/>
        </authorList>
    </citation>
    <scope>NUCLEOTIDE SEQUENCE [LARGE SCALE GENOMIC DNA]</scope>
    <source>
        <strain evidence="11">ACIP111625</strain>
    </source>
</reference>
<dbReference type="PROSITE" id="PS51257">
    <property type="entry name" value="PROKAR_LIPOPROTEIN"/>
    <property type="match status" value="1"/>
</dbReference>
<organism evidence="11 12">
    <name type="scientific">Pseudogemmobacter humi</name>
    <dbReference type="NCBI Taxonomy" id="2483812"/>
    <lineage>
        <taxon>Bacteria</taxon>
        <taxon>Pseudomonadati</taxon>
        <taxon>Pseudomonadota</taxon>
        <taxon>Alphaproteobacteria</taxon>
        <taxon>Rhodobacterales</taxon>
        <taxon>Paracoccaceae</taxon>
        <taxon>Pseudogemmobacter</taxon>
    </lineage>
</organism>
<evidence type="ECO:0000259" key="10">
    <source>
        <dbReference type="PROSITE" id="PS52029"/>
    </source>
</evidence>
<evidence type="ECO:0000256" key="6">
    <source>
        <dbReference type="ARBA" id="ARBA00022960"/>
    </source>
</evidence>
<keyword evidence="4 11" id="KW-0808">Transferase</keyword>
<feature type="active site" description="Nucleophile" evidence="9">
    <location>
        <position position="195"/>
    </location>
</feature>
<evidence type="ECO:0000256" key="7">
    <source>
        <dbReference type="ARBA" id="ARBA00022984"/>
    </source>
</evidence>
<name>A0A3P5XJ97_9RHOB</name>
<evidence type="ECO:0000256" key="1">
    <source>
        <dbReference type="ARBA" id="ARBA00004752"/>
    </source>
</evidence>
<dbReference type="PANTHER" id="PTHR30582:SF24">
    <property type="entry name" value="L,D-TRANSPEPTIDASE ERFK_SRFK-RELATED"/>
    <property type="match status" value="1"/>
</dbReference>
<evidence type="ECO:0000256" key="3">
    <source>
        <dbReference type="ARBA" id="ARBA00022676"/>
    </source>
</evidence>
<dbReference type="EC" id="2.-.-.-" evidence="11"/>
<dbReference type="Proteomes" id="UP000277498">
    <property type="component" value="Unassembled WGS sequence"/>
</dbReference>
<accession>A0A3P5XJ97</accession>
<keyword evidence="8 9" id="KW-0961">Cell wall biogenesis/degradation</keyword>
<keyword evidence="7 9" id="KW-0573">Peptidoglycan synthesis</keyword>
<dbReference type="SUPFAM" id="SSF141523">
    <property type="entry name" value="L,D-transpeptidase catalytic domain-like"/>
    <property type="match status" value="1"/>
</dbReference>
<keyword evidence="5" id="KW-0378">Hydrolase</keyword>
<evidence type="ECO:0000256" key="5">
    <source>
        <dbReference type="ARBA" id="ARBA00022801"/>
    </source>
</evidence>
<dbReference type="InterPro" id="IPR050979">
    <property type="entry name" value="LD-transpeptidase"/>
</dbReference>
<dbReference type="Gene3D" id="2.40.440.10">
    <property type="entry name" value="L,D-transpeptidase catalytic domain-like"/>
    <property type="match status" value="1"/>
</dbReference>
<dbReference type="OrthoDB" id="9795305at2"/>
<keyword evidence="3" id="KW-0328">Glycosyltransferase</keyword>
<dbReference type="UniPathway" id="UPA00219"/>
<sequence length="274" mass="29687">MDMVLGRRQALLLSLSGLLAACGPKVPDSAAPPVGPQVAPEVLAMYAAVEDNGFQIPAVPPRYLIDENIRREVTVRITEAPGSMVIDPWQRYLYFLLPGDRAIRYRVAVGDQGRSFSGAAVAQFARDWPGWRPTDNMIREFPDMYGPYRNGLPGGLQNPLGARAIYLYRGGRDTMYRIHGTNEVASIGHATSAGCIRLYNQDAIHLASIFTPGAKVIVLTQAQSAQGFGEYTPTTTPYSGASFTAPAQVAEVPDYSDPGYVPAYPGGFPESPYN</sequence>
<evidence type="ECO:0000256" key="4">
    <source>
        <dbReference type="ARBA" id="ARBA00022679"/>
    </source>
</evidence>
<comment type="similarity">
    <text evidence="2">Belongs to the YkuD family.</text>
</comment>
<keyword evidence="6 9" id="KW-0133">Cell shape</keyword>
<dbReference type="PROSITE" id="PS52029">
    <property type="entry name" value="LD_TPASE"/>
    <property type="match status" value="1"/>
</dbReference>
<dbReference type="GO" id="GO:0008360">
    <property type="term" value="P:regulation of cell shape"/>
    <property type="evidence" value="ECO:0007669"/>
    <property type="project" value="UniProtKB-UniRule"/>
</dbReference>
<dbReference type="GO" id="GO:0005576">
    <property type="term" value="C:extracellular region"/>
    <property type="evidence" value="ECO:0007669"/>
    <property type="project" value="TreeGrafter"/>
</dbReference>
<dbReference type="GO" id="GO:0018104">
    <property type="term" value="P:peptidoglycan-protein cross-linking"/>
    <property type="evidence" value="ECO:0007669"/>
    <property type="project" value="TreeGrafter"/>
</dbReference>
<dbReference type="EMBL" id="UXAW01000075">
    <property type="protein sequence ID" value="VDC30231.1"/>
    <property type="molecule type" value="Genomic_DNA"/>
</dbReference>
<feature type="domain" description="L,D-TPase catalytic" evidence="10">
    <location>
        <begin position="82"/>
        <end position="219"/>
    </location>
</feature>
<feature type="active site" description="Proton donor/acceptor" evidence="9">
    <location>
        <position position="179"/>
    </location>
</feature>
<protein>
    <submittedName>
        <fullName evidence="11">Putative L,D-transpeptidase ErfK/SrfK</fullName>
        <ecNumber evidence="11">2.-.-.-</ecNumber>
    </submittedName>
</protein>
<dbReference type="PANTHER" id="PTHR30582">
    <property type="entry name" value="L,D-TRANSPEPTIDASE"/>
    <property type="match status" value="1"/>
</dbReference>
<evidence type="ECO:0000256" key="9">
    <source>
        <dbReference type="PROSITE-ProRule" id="PRU01373"/>
    </source>
</evidence>
<dbReference type="RefSeq" id="WP_124087237.1">
    <property type="nucleotide sequence ID" value="NZ_UXAW01000075.1"/>
</dbReference>
<dbReference type="GO" id="GO:0071972">
    <property type="term" value="F:peptidoglycan L,D-transpeptidase activity"/>
    <property type="evidence" value="ECO:0007669"/>
    <property type="project" value="TreeGrafter"/>
</dbReference>
<gene>
    <name evidence="11" type="primary">erfK_3</name>
    <name evidence="11" type="ORF">XINFAN_02492</name>
</gene>
<dbReference type="CDD" id="cd16913">
    <property type="entry name" value="YkuD_like"/>
    <property type="match status" value="1"/>
</dbReference>
<evidence type="ECO:0000256" key="8">
    <source>
        <dbReference type="ARBA" id="ARBA00023316"/>
    </source>
</evidence>